<reference evidence="2 3" key="1">
    <citation type="submission" date="2017-04" db="EMBL/GenBank/DDBJ databases">
        <title>Genome Sequence of the Model Brown-Rot Fungus Postia placenta SB12.</title>
        <authorList>
            <consortium name="DOE Joint Genome Institute"/>
            <person name="Gaskell J."/>
            <person name="Kersten P."/>
            <person name="Larrondo L.F."/>
            <person name="Canessa P."/>
            <person name="Martinez D."/>
            <person name="Hibbett D."/>
            <person name="Schmoll M."/>
            <person name="Kubicek C.P."/>
            <person name="Martinez A.T."/>
            <person name="Yadav J."/>
            <person name="Master E."/>
            <person name="Magnuson J.K."/>
            <person name="James T."/>
            <person name="Yaver D."/>
            <person name="Berka R."/>
            <person name="Labutti K."/>
            <person name="Lipzen A."/>
            <person name="Aerts A."/>
            <person name="Barry K."/>
            <person name="Henrissat B."/>
            <person name="Blanchette R."/>
            <person name="Grigoriev I."/>
            <person name="Cullen D."/>
        </authorList>
    </citation>
    <scope>NUCLEOTIDE SEQUENCE [LARGE SCALE GENOMIC DNA]</scope>
    <source>
        <strain evidence="2 3">MAD-698-R-SB12</strain>
    </source>
</reference>
<dbReference type="Proteomes" id="UP000194127">
    <property type="component" value="Unassembled WGS sequence"/>
</dbReference>
<dbReference type="Pfam" id="PF13489">
    <property type="entry name" value="Methyltransf_23"/>
    <property type="match status" value="1"/>
</dbReference>
<evidence type="ECO:0000256" key="1">
    <source>
        <dbReference type="SAM" id="SignalP"/>
    </source>
</evidence>
<feature type="signal peptide" evidence="1">
    <location>
        <begin position="1"/>
        <end position="27"/>
    </location>
</feature>
<feature type="chain" id="PRO_5010852534" description="Methyltransferase type 11 domain-containing protein" evidence="1">
    <location>
        <begin position="28"/>
        <end position="258"/>
    </location>
</feature>
<name>A0A1X6N312_9APHY</name>
<dbReference type="CDD" id="cd02440">
    <property type="entry name" value="AdoMet_MTases"/>
    <property type="match status" value="1"/>
</dbReference>
<dbReference type="EMBL" id="KZ110596">
    <property type="protein sequence ID" value="OSX63005.1"/>
    <property type="molecule type" value="Genomic_DNA"/>
</dbReference>
<dbReference type="STRING" id="670580.A0A1X6N312"/>
<dbReference type="GeneID" id="36327640"/>
<dbReference type="SUPFAM" id="SSF53335">
    <property type="entry name" value="S-adenosyl-L-methionine-dependent methyltransferases"/>
    <property type="match status" value="1"/>
</dbReference>
<dbReference type="InterPro" id="IPR029063">
    <property type="entry name" value="SAM-dependent_MTases_sf"/>
</dbReference>
<keyword evidence="1" id="KW-0732">Signal</keyword>
<dbReference type="RefSeq" id="XP_024339799.1">
    <property type="nucleotide sequence ID" value="XM_024482691.1"/>
</dbReference>
<protein>
    <recommendedName>
        <fullName evidence="4">Methyltransferase type 11 domain-containing protein</fullName>
    </recommendedName>
</protein>
<dbReference type="InterPro" id="IPR052356">
    <property type="entry name" value="Thiol_S-MT"/>
</dbReference>
<accession>A0A1X6N312</accession>
<organism evidence="2 3">
    <name type="scientific">Postia placenta MAD-698-R-SB12</name>
    <dbReference type="NCBI Taxonomy" id="670580"/>
    <lineage>
        <taxon>Eukaryota</taxon>
        <taxon>Fungi</taxon>
        <taxon>Dikarya</taxon>
        <taxon>Basidiomycota</taxon>
        <taxon>Agaricomycotina</taxon>
        <taxon>Agaricomycetes</taxon>
        <taxon>Polyporales</taxon>
        <taxon>Adustoporiaceae</taxon>
        <taxon>Rhodonia</taxon>
    </lineage>
</organism>
<evidence type="ECO:0000313" key="2">
    <source>
        <dbReference type="EMBL" id="OSX63005.1"/>
    </source>
</evidence>
<gene>
    <name evidence="2" type="ORF">POSPLADRAFT_1074323</name>
</gene>
<evidence type="ECO:0000313" key="3">
    <source>
        <dbReference type="Proteomes" id="UP000194127"/>
    </source>
</evidence>
<dbReference type="OrthoDB" id="540004at2759"/>
<dbReference type="AlphaFoldDB" id="A0A1X6N312"/>
<proteinExistence type="predicted"/>
<dbReference type="PANTHER" id="PTHR45036:SF1">
    <property type="entry name" value="METHYLTRANSFERASE LIKE 7A"/>
    <property type="match status" value="1"/>
</dbReference>
<evidence type="ECO:0008006" key="4">
    <source>
        <dbReference type="Google" id="ProtNLM"/>
    </source>
</evidence>
<sequence length="258" mass="28466">MKLSASIGLLTDLRLAVQLAFLPTLRAVIHAPSVLLHPRTVSQIFMNHVWSAFGDGIDGNSRPVKENLIPANARGVVLDIGAGYGHTVNYLNPGAVTKYVALEPNELMHDEIRKRATAAGFTESAGTLLILPYGAEDTASIVSALGAPHSVDTLISILSLCSIPSSEEALSNLVDLALRPGGQLLFFEHVLSPRDDVAWWQRFWTPIWKNAFDGCCLDRPTHVFIRKMGFWSKGEVWGIEEESEEHLFWHRIGKFVKS</sequence>
<dbReference type="PANTHER" id="PTHR45036">
    <property type="entry name" value="METHYLTRANSFERASE LIKE 7B"/>
    <property type="match status" value="1"/>
</dbReference>
<keyword evidence="3" id="KW-1185">Reference proteome</keyword>
<dbReference type="Gene3D" id="3.40.50.150">
    <property type="entry name" value="Vaccinia Virus protein VP39"/>
    <property type="match status" value="1"/>
</dbReference>